<reference evidence="1" key="1">
    <citation type="submission" date="2023-01" db="EMBL/GenBank/DDBJ databases">
        <title>The growth and conidiation of Purpureocillium lavendulum are regulated by nitrogen source and histone H3K14 acetylation.</title>
        <authorList>
            <person name="Tang P."/>
            <person name="Han J."/>
            <person name="Zhang C."/>
            <person name="Tang P."/>
            <person name="Qi F."/>
            <person name="Zhang K."/>
            <person name="Liang L."/>
        </authorList>
    </citation>
    <scope>NUCLEOTIDE SEQUENCE</scope>
    <source>
        <strain evidence="1">YMF1.00683</strain>
    </source>
</reference>
<evidence type="ECO:0000313" key="2">
    <source>
        <dbReference type="Proteomes" id="UP001163105"/>
    </source>
</evidence>
<comment type="caution">
    <text evidence="1">The sequence shown here is derived from an EMBL/GenBank/DDBJ whole genome shotgun (WGS) entry which is preliminary data.</text>
</comment>
<protein>
    <submittedName>
        <fullName evidence="1">Extracellular membrane protein, CFEM domain-containingprotein</fullName>
    </submittedName>
</protein>
<accession>A0AB34FWW4</accession>
<proteinExistence type="predicted"/>
<organism evidence="1 2">
    <name type="scientific">Purpureocillium lavendulum</name>
    <dbReference type="NCBI Taxonomy" id="1247861"/>
    <lineage>
        <taxon>Eukaryota</taxon>
        <taxon>Fungi</taxon>
        <taxon>Dikarya</taxon>
        <taxon>Ascomycota</taxon>
        <taxon>Pezizomycotina</taxon>
        <taxon>Sordariomycetes</taxon>
        <taxon>Hypocreomycetidae</taxon>
        <taxon>Hypocreales</taxon>
        <taxon>Ophiocordycipitaceae</taxon>
        <taxon>Purpureocillium</taxon>
    </lineage>
</organism>
<dbReference type="EMBL" id="JAQHRD010000003">
    <property type="protein sequence ID" value="KAJ6443480.1"/>
    <property type="molecule type" value="Genomic_DNA"/>
</dbReference>
<dbReference type="Proteomes" id="UP001163105">
    <property type="component" value="Unassembled WGS sequence"/>
</dbReference>
<keyword evidence="2" id="KW-1185">Reference proteome</keyword>
<gene>
    <name evidence="1" type="ORF">O9K51_04659</name>
</gene>
<evidence type="ECO:0000313" key="1">
    <source>
        <dbReference type="EMBL" id="KAJ6443480.1"/>
    </source>
</evidence>
<name>A0AB34FWW4_9HYPO</name>
<dbReference type="AlphaFoldDB" id="A0AB34FWW4"/>
<sequence>MTASFLLDAPHLILHVHLQQRGFRVTDSSGSVAFYQEQWDEGSVHGPQLTIHGISVGIRTGMGGDAAPGGVTDTALVPLAKVSWLRPLSSVITVYNVRARRRLHMNREVPFSSRHTVAGPSTMWHWKRRRRRPWATSQLRLVDRRAARMLATLVYHKSFKHRYRAGHLATLKIGASAPPECIDEIVVTALAKLTYQRIHLYYTMHGTKPTVAQIAGVAKPR</sequence>